<dbReference type="InterPro" id="IPR033338">
    <property type="entry name" value="Spc105/Spc7"/>
</dbReference>
<evidence type="ECO:0000313" key="4">
    <source>
        <dbReference type="Proteomes" id="UP000285405"/>
    </source>
</evidence>
<dbReference type="EMBL" id="MCBR01012905">
    <property type="protein sequence ID" value="RKF64825.1"/>
    <property type="molecule type" value="Genomic_DNA"/>
</dbReference>
<feature type="region of interest" description="Disordered" evidence="2">
    <location>
        <begin position="228"/>
        <end position="345"/>
    </location>
</feature>
<dbReference type="PANTHER" id="PTHR28260">
    <property type="entry name" value="SPINDLE POLE BODY COMPONENT SPC105"/>
    <property type="match status" value="1"/>
</dbReference>
<dbReference type="PANTHER" id="PTHR28260:SF1">
    <property type="entry name" value="SPINDLE POLE BODY COMPONENT SPC105"/>
    <property type="match status" value="1"/>
</dbReference>
<dbReference type="GO" id="GO:1990758">
    <property type="term" value="P:mitotic sister chromatid biorientation"/>
    <property type="evidence" value="ECO:0007669"/>
    <property type="project" value="TreeGrafter"/>
</dbReference>
<feature type="compositionally biased region" description="Basic and acidic residues" evidence="2">
    <location>
        <begin position="436"/>
        <end position="458"/>
    </location>
</feature>
<dbReference type="SMART" id="SM01315">
    <property type="entry name" value="Spc7_N"/>
    <property type="match status" value="1"/>
</dbReference>
<reference evidence="3 4" key="1">
    <citation type="journal article" date="2018" name="BMC Genomics">
        <title>Comparative genome analyses reveal sequence features reflecting distinct modes of host-adaptation between dicot and monocot powdery mildew.</title>
        <authorList>
            <person name="Wu Y."/>
            <person name="Ma X."/>
            <person name="Pan Z."/>
            <person name="Kale S.D."/>
            <person name="Song Y."/>
            <person name="King H."/>
            <person name="Zhang Q."/>
            <person name="Presley C."/>
            <person name="Deng X."/>
            <person name="Wei C.I."/>
            <person name="Xiao S."/>
        </authorList>
    </citation>
    <scope>NUCLEOTIDE SEQUENCE [LARGE SCALE GENOMIC DNA]</scope>
    <source>
        <strain evidence="3">UCSC1</strain>
    </source>
</reference>
<organism evidence="3 4">
    <name type="scientific">Golovinomyces cichoracearum</name>
    <dbReference type="NCBI Taxonomy" id="62708"/>
    <lineage>
        <taxon>Eukaryota</taxon>
        <taxon>Fungi</taxon>
        <taxon>Dikarya</taxon>
        <taxon>Ascomycota</taxon>
        <taxon>Pezizomycotina</taxon>
        <taxon>Leotiomycetes</taxon>
        <taxon>Erysiphales</taxon>
        <taxon>Erysiphaceae</taxon>
        <taxon>Golovinomyces</taxon>
    </lineage>
</organism>
<feature type="region of interest" description="Disordered" evidence="2">
    <location>
        <begin position="426"/>
        <end position="493"/>
    </location>
</feature>
<name>A0A420I599_9PEZI</name>
<feature type="compositionally biased region" description="Polar residues" evidence="2">
    <location>
        <begin position="25"/>
        <end position="36"/>
    </location>
</feature>
<accession>A0A420I599</accession>
<feature type="region of interest" description="Disordered" evidence="2">
    <location>
        <begin position="1"/>
        <end position="69"/>
    </location>
</feature>
<feature type="coiled-coil region" evidence="1">
    <location>
        <begin position="171"/>
        <end position="201"/>
    </location>
</feature>
<feature type="compositionally biased region" description="Polar residues" evidence="2">
    <location>
        <begin position="306"/>
        <end position="345"/>
    </location>
</feature>
<dbReference type="OrthoDB" id="5592879at2759"/>
<dbReference type="GO" id="GO:0000776">
    <property type="term" value="C:kinetochore"/>
    <property type="evidence" value="ECO:0007669"/>
    <property type="project" value="TreeGrafter"/>
</dbReference>
<dbReference type="Proteomes" id="UP000285405">
    <property type="component" value="Unassembled WGS sequence"/>
</dbReference>
<dbReference type="AlphaFoldDB" id="A0A420I599"/>
<evidence type="ECO:0000256" key="1">
    <source>
        <dbReference type="SAM" id="Coils"/>
    </source>
</evidence>
<gene>
    <name evidence="3" type="ORF">GcC1_129011</name>
</gene>
<comment type="caution">
    <text evidence="3">The sequence shown here is derived from an EMBL/GenBank/DDBJ whole genome shotgun (WGS) entry which is preliminary data.</text>
</comment>
<feature type="non-terminal residue" evidence="3">
    <location>
        <position position="608"/>
    </location>
</feature>
<dbReference type="GO" id="GO:0007094">
    <property type="term" value="P:mitotic spindle assembly checkpoint signaling"/>
    <property type="evidence" value="ECO:0007669"/>
    <property type="project" value="TreeGrafter"/>
</dbReference>
<evidence type="ECO:0000313" key="3">
    <source>
        <dbReference type="EMBL" id="RKF64825.1"/>
    </source>
</evidence>
<feature type="compositionally biased region" description="Polar residues" evidence="2">
    <location>
        <begin position="477"/>
        <end position="490"/>
    </location>
</feature>
<protein>
    <recommendedName>
        <fullName evidence="5">Chromosome segregation protein</fullName>
    </recommendedName>
</protein>
<dbReference type="GO" id="GO:0034501">
    <property type="term" value="P:protein localization to kinetochore"/>
    <property type="evidence" value="ECO:0007669"/>
    <property type="project" value="TreeGrafter"/>
</dbReference>
<sequence>MADRYEISTSTGKRPKTRKSLAYIPSQNSIHGNSTADLGALNDKEKEYATQKKLSKARSKSLGPGGLDALQELSEQSSDHSAIKAPFIFPRPILKLTMPPLQKTPALTKTFKGNSHSAHTLSKFDLTENLIDLNFDHSDFNNFENSKSSSLAELRSGGAKNEALVNPKQQEEQKISILDQAEKERQELQNEINLRRDARRKSLANRRVSFAPEATLHTWDLVVEYQDSTTSTNSTSSKNKIQSRPSKTSDSQNTQANSSPRSSAEIDFHGNTEAPTSSKDIHMKRRRSSTSSPSNSKSPDDDIFSSPLSENTIDDNSNSNLDEASNSDNDPGEDGTSTSLDSGDYTNISFIQPKFDESIGSSIKPSNDFRQAAYQVDNAGTDFDEDFETNKSGIRISSFTPSLGKDTAYGLKSQGHIEETDTSLHRYVTSSSNSEKFQDKEDNSASRLTNERKNRDQTVNDEALMNVSRASDKAVENGSSNPRYQNNSTDGRVKLESFGSSNSNISGDGIINFTAALGCKNEREESHDGKENTESRNRQISRSFLSPLRHSTRIMTKQNKSIQSKYRGKLNINTEDENIDTTMRLDNTIKTADQEMDDSMEVTNAYGG</sequence>
<keyword evidence="1" id="KW-0175">Coiled coil</keyword>
<feature type="compositionally biased region" description="Polar residues" evidence="2">
    <location>
        <begin position="242"/>
        <end position="262"/>
    </location>
</feature>
<evidence type="ECO:0008006" key="5">
    <source>
        <dbReference type="Google" id="ProtNLM"/>
    </source>
</evidence>
<proteinExistence type="predicted"/>
<feature type="compositionally biased region" description="Low complexity" evidence="2">
    <location>
        <begin position="228"/>
        <end position="240"/>
    </location>
</feature>
<evidence type="ECO:0000256" key="2">
    <source>
        <dbReference type="SAM" id="MobiDB-lite"/>
    </source>
</evidence>